<gene>
    <name evidence="2" type="ORF">GCM10011610_29910</name>
</gene>
<comment type="caution">
    <text evidence="2">The sequence shown here is derived from an EMBL/GenBank/DDBJ whole genome shotgun (WGS) entry which is preliminary data.</text>
</comment>
<feature type="chain" id="PRO_5045559215" evidence="1">
    <location>
        <begin position="27"/>
        <end position="72"/>
    </location>
</feature>
<dbReference type="EMBL" id="BMNE01000003">
    <property type="protein sequence ID" value="GGN80484.1"/>
    <property type="molecule type" value="Genomic_DNA"/>
</dbReference>
<proteinExistence type="predicted"/>
<keyword evidence="1" id="KW-0732">Signal</keyword>
<evidence type="ECO:0000256" key="1">
    <source>
        <dbReference type="SAM" id="SignalP"/>
    </source>
</evidence>
<organism evidence="2 3">
    <name type="scientific">Nocardia rhizosphaerihabitans</name>
    <dbReference type="NCBI Taxonomy" id="1691570"/>
    <lineage>
        <taxon>Bacteria</taxon>
        <taxon>Bacillati</taxon>
        <taxon>Actinomycetota</taxon>
        <taxon>Actinomycetes</taxon>
        <taxon>Mycobacteriales</taxon>
        <taxon>Nocardiaceae</taxon>
        <taxon>Nocardia</taxon>
    </lineage>
</organism>
<sequence length="72" mass="7234">MKIKTAIAASAITLGSIAAGAGLATAAPLAHTGWVGNYATFEACAADGNSPITGGSQWECVEVIGGWDLYTY</sequence>
<evidence type="ECO:0000313" key="3">
    <source>
        <dbReference type="Proteomes" id="UP000658127"/>
    </source>
</evidence>
<reference evidence="3" key="1">
    <citation type="journal article" date="2019" name="Int. J. Syst. Evol. Microbiol.">
        <title>The Global Catalogue of Microorganisms (GCM) 10K type strain sequencing project: providing services to taxonomists for standard genome sequencing and annotation.</title>
        <authorList>
            <consortium name="The Broad Institute Genomics Platform"/>
            <consortium name="The Broad Institute Genome Sequencing Center for Infectious Disease"/>
            <person name="Wu L."/>
            <person name="Ma J."/>
        </authorList>
    </citation>
    <scope>NUCLEOTIDE SEQUENCE [LARGE SCALE GENOMIC DNA]</scope>
    <source>
        <strain evidence="3">CGMCC 4.7329</strain>
    </source>
</reference>
<evidence type="ECO:0000313" key="2">
    <source>
        <dbReference type="EMBL" id="GGN80484.1"/>
    </source>
</evidence>
<protein>
    <submittedName>
        <fullName evidence="2">Uncharacterized protein</fullName>
    </submittedName>
</protein>
<feature type="signal peptide" evidence="1">
    <location>
        <begin position="1"/>
        <end position="26"/>
    </location>
</feature>
<dbReference type="RefSeq" id="WP_189028361.1">
    <property type="nucleotide sequence ID" value="NZ_BMNE01000003.1"/>
</dbReference>
<dbReference type="Proteomes" id="UP000658127">
    <property type="component" value="Unassembled WGS sequence"/>
</dbReference>
<keyword evidence="3" id="KW-1185">Reference proteome</keyword>
<name>A0ABQ2KDR7_9NOCA</name>
<accession>A0ABQ2KDR7</accession>